<dbReference type="InParanoid" id="U2ECE7"/>
<dbReference type="GO" id="GO:0046027">
    <property type="term" value="F:phospholipid:diacylglycerol acyltransferase activity"/>
    <property type="evidence" value="ECO:0007669"/>
    <property type="project" value="UniProtKB-EC"/>
</dbReference>
<dbReference type="EMBL" id="AFNU02000003">
    <property type="protein sequence ID" value="ERJ12723.1"/>
    <property type="molecule type" value="Genomic_DNA"/>
</dbReference>
<dbReference type="eggNOG" id="ENOG50343CX">
    <property type="taxonomic scope" value="Bacteria"/>
</dbReference>
<protein>
    <submittedName>
        <fullName evidence="2">Phospholipiddiacylglycerol acyltransferase protein</fullName>
        <ecNumber evidence="2">2.3.1.158</ecNumber>
    </submittedName>
</protein>
<dbReference type="RefSeq" id="WP_008825867.1">
    <property type="nucleotide sequence ID" value="NZ_AFNU02000003.1"/>
</dbReference>
<keyword evidence="2" id="KW-0808">Transferase</keyword>
<reference evidence="2 3" key="2">
    <citation type="journal article" date="2013" name="PLoS ONE">
        <title>INDIGO - INtegrated Data Warehouse of MIcrobial GenOmes with Examples from the Red Sea Extremophiles.</title>
        <authorList>
            <person name="Alam I."/>
            <person name="Antunes A."/>
            <person name="Kamau A.A."/>
            <person name="Ba Alawi W."/>
            <person name="Kalkatawi M."/>
            <person name="Stingl U."/>
            <person name="Bajic V.B."/>
        </authorList>
    </citation>
    <scope>NUCLEOTIDE SEQUENCE [LARGE SCALE GENOMIC DNA]</scope>
    <source>
        <strain evidence="2 3">SSD-17B</strain>
    </source>
</reference>
<comment type="caution">
    <text evidence="2">The sequence shown here is derived from an EMBL/GenBank/DDBJ whole genome shotgun (WGS) entry which is preliminary data.</text>
</comment>
<dbReference type="SUPFAM" id="SSF55729">
    <property type="entry name" value="Acyl-CoA N-acyltransferases (Nat)"/>
    <property type="match status" value="1"/>
</dbReference>
<dbReference type="CDD" id="cd04301">
    <property type="entry name" value="NAT_SF"/>
    <property type="match status" value="1"/>
</dbReference>
<keyword evidence="3" id="KW-1185">Reference proteome</keyword>
<dbReference type="AlphaFoldDB" id="U2ECE7"/>
<dbReference type="Pfam" id="PF00583">
    <property type="entry name" value="Acetyltransf_1"/>
    <property type="match status" value="1"/>
</dbReference>
<dbReference type="PROSITE" id="PS51186">
    <property type="entry name" value="GNAT"/>
    <property type="match status" value="1"/>
</dbReference>
<evidence type="ECO:0000313" key="3">
    <source>
        <dbReference type="Proteomes" id="UP000005707"/>
    </source>
</evidence>
<dbReference type="Gene3D" id="3.40.630.30">
    <property type="match status" value="1"/>
</dbReference>
<dbReference type="STRING" id="1033810.HLPCO_001063"/>
<organism evidence="2 3">
    <name type="scientific">Haloplasma contractile SSD-17B</name>
    <dbReference type="NCBI Taxonomy" id="1033810"/>
    <lineage>
        <taxon>Bacteria</taxon>
        <taxon>Bacillati</taxon>
        <taxon>Mycoplasmatota</taxon>
        <taxon>Mollicutes</taxon>
        <taxon>Haloplasmatales</taxon>
        <taxon>Haloplasmataceae</taxon>
        <taxon>Haloplasma</taxon>
    </lineage>
</organism>
<dbReference type="InterPro" id="IPR000182">
    <property type="entry name" value="GNAT_dom"/>
</dbReference>
<accession>U2ECE7</accession>
<proteinExistence type="predicted"/>
<dbReference type="InterPro" id="IPR016181">
    <property type="entry name" value="Acyl_CoA_acyltransferase"/>
</dbReference>
<keyword evidence="2" id="KW-0012">Acyltransferase</keyword>
<evidence type="ECO:0000313" key="2">
    <source>
        <dbReference type="EMBL" id="ERJ12723.1"/>
    </source>
</evidence>
<gene>
    <name evidence="2" type="ORF">HLPCO_001063</name>
</gene>
<dbReference type="Proteomes" id="UP000005707">
    <property type="component" value="Unassembled WGS sequence"/>
</dbReference>
<feature type="domain" description="N-acetyltransferase" evidence="1">
    <location>
        <begin position="1"/>
        <end position="119"/>
    </location>
</feature>
<evidence type="ECO:0000259" key="1">
    <source>
        <dbReference type="PROSITE" id="PS51186"/>
    </source>
</evidence>
<sequence>MIFFEAKTKNEIDEITDINKIKEDLKNGLYLYQYDSQVIGMGRFSGFSRNYIDLTTIYINPKNRNKGHGKKLMQNMILTALDLNKTPVTQTAVKNIYAKRAYESLGFVPINDYSFEFIT</sequence>
<reference evidence="2 3" key="1">
    <citation type="journal article" date="2011" name="J. Bacteriol.">
        <title>Genome sequence of Haloplasma contractile, an unusual contractile bacterium from a deep-sea anoxic brine lake.</title>
        <authorList>
            <person name="Antunes A."/>
            <person name="Alam I."/>
            <person name="El Dorry H."/>
            <person name="Siam R."/>
            <person name="Robertson A."/>
            <person name="Bajic V.B."/>
            <person name="Stingl U."/>
        </authorList>
    </citation>
    <scope>NUCLEOTIDE SEQUENCE [LARGE SCALE GENOMIC DNA]</scope>
    <source>
        <strain evidence="2 3">SSD-17B</strain>
    </source>
</reference>
<dbReference type="OrthoDB" id="9798006at2"/>
<name>U2ECE7_9MOLU</name>
<dbReference type="EC" id="2.3.1.158" evidence="2"/>